<keyword evidence="5" id="KW-1185">Reference proteome</keyword>
<dbReference type="PANTHER" id="PTHR45833">
    <property type="entry name" value="METHIONINE SYNTHASE"/>
    <property type="match status" value="1"/>
</dbReference>
<dbReference type="RefSeq" id="WP_165876457.1">
    <property type="nucleotide sequence ID" value="NZ_JAOQNU010000018.1"/>
</dbReference>
<name>A0A4R2RIY8_9FIRM</name>
<dbReference type="SUPFAM" id="SSF52242">
    <property type="entry name" value="Cobalamin (vitamin B12)-binding domain"/>
    <property type="match status" value="1"/>
</dbReference>
<dbReference type="SUPFAM" id="SSF47644">
    <property type="entry name" value="Methionine synthase domain"/>
    <property type="match status" value="1"/>
</dbReference>
<dbReference type="InterPro" id="IPR036594">
    <property type="entry name" value="Meth_synthase_dom"/>
</dbReference>
<gene>
    <name evidence="4" type="ORF">EDD73_11946</name>
</gene>
<dbReference type="InterPro" id="IPR003759">
    <property type="entry name" value="Cbl-bd_cap"/>
</dbReference>
<evidence type="ECO:0000313" key="4">
    <source>
        <dbReference type="EMBL" id="TCP62698.1"/>
    </source>
</evidence>
<keyword evidence="1" id="KW-0479">Metal-binding</keyword>
<sequence length="227" mass="24738">MVDKGGYNDFYNLLLQAERAGAEQFIAMRLGSAPPLTVIEEVIVPALTDIGEGWEEGTVSLAQVYMASRICEQLVESLLSGENCIAPKETPPIAIVTLADYHSLGKRIVSAFLHSHGYRMVDFGHGLTVEEVIEAVKRHGTEILLLSTLILNSALAVKDLVDKFQQAHLSVRVIVGGAPFNLNRKLWAYVGAHAMATNASDAVQVLERVIASPDRMSTMTPERGNNR</sequence>
<evidence type="ECO:0000256" key="1">
    <source>
        <dbReference type="ARBA" id="ARBA00022723"/>
    </source>
</evidence>
<reference evidence="4 5" key="1">
    <citation type="submission" date="2019-03" db="EMBL/GenBank/DDBJ databases">
        <title>Genomic Encyclopedia of Type Strains, Phase IV (KMG-IV): sequencing the most valuable type-strain genomes for metagenomic binning, comparative biology and taxonomic classification.</title>
        <authorList>
            <person name="Goeker M."/>
        </authorList>
    </citation>
    <scope>NUCLEOTIDE SEQUENCE [LARGE SCALE GENOMIC DNA]</scope>
    <source>
        <strain evidence="4 5">DSM 11170</strain>
    </source>
</reference>
<dbReference type="InterPro" id="IPR036724">
    <property type="entry name" value="Cobalamin-bd_sf"/>
</dbReference>
<dbReference type="GO" id="GO:0005829">
    <property type="term" value="C:cytosol"/>
    <property type="evidence" value="ECO:0007669"/>
    <property type="project" value="TreeGrafter"/>
</dbReference>
<dbReference type="GO" id="GO:0031419">
    <property type="term" value="F:cobalamin binding"/>
    <property type="evidence" value="ECO:0007669"/>
    <property type="project" value="InterPro"/>
</dbReference>
<dbReference type="Pfam" id="PF02310">
    <property type="entry name" value="B12-binding"/>
    <property type="match status" value="1"/>
</dbReference>
<dbReference type="InterPro" id="IPR006158">
    <property type="entry name" value="Cobalamin-bd"/>
</dbReference>
<dbReference type="Pfam" id="PF02607">
    <property type="entry name" value="B12-binding_2"/>
    <property type="match status" value="1"/>
</dbReference>
<dbReference type="GO" id="GO:0046872">
    <property type="term" value="F:metal ion binding"/>
    <property type="evidence" value="ECO:0007669"/>
    <property type="project" value="UniProtKB-KW"/>
</dbReference>
<dbReference type="InterPro" id="IPR050554">
    <property type="entry name" value="Met_Synthase/Corrinoid"/>
</dbReference>
<accession>A0A4R2RIY8</accession>
<dbReference type="GO" id="GO:0008705">
    <property type="term" value="F:methionine synthase activity"/>
    <property type="evidence" value="ECO:0007669"/>
    <property type="project" value="TreeGrafter"/>
</dbReference>
<dbReference type="EMBL" id="SLXT01000019">
    <property type="protein sequence ID" value="TCP62698.1"/>
    <property type="molecule type" value="Genomic_DNA"/>
</dbReference>
<dbReference type="PROSITE" id="PS51332">
    <property type="entry name" value="B12_BINDING"/>
    <property type="match status" value="1"/>
</dbReference>
<dbReference type="Gene3D" id="1.10.1240.10">
    <property type="entry name" value="Methionine synthase domain"/>
    <property type="match status" value="1"/>
</dbReference>
<dbReference type="GO" id="GO:0046653">
    <property type="term" value="P:tetrahydrofolate metabolic process"/>
    <property type="evidence" value="ECO:0007669"/>
    <property type="project" value="TreeGrafter"/>
</dbReference>
<proteinExistence type="predicted"/>
<evidence type="ECO:0000256" key="2">
    <source>
        <dbReference type="ARBA" id="ARBA00023285"/>
    </source>
</evidence>
<feature type="domain" description="B12-binding" evidence="3">
    <location>
        <begin position="89"/>
        <end position="216"/>
    </location>
</feature>
<dbReference type="PANTHER" id="PTHR45833:SF1">
    <property type="entry name" value="METHIONINE SYNTHASE"/>
    <property type="match status" value="1"/>
</dbReference>
<organism evidence="4 5">
    <name type="scientific">Heliophilum fasciatum</name>
    <dbReference type="NCBI Taxonomy" id="35700"/>
    <lineage>
        <taxon>Bacteria</taxon>
        <taxon>Bacillati</taxon>
        <taxon>Bacillota</taxon>
        <taxon>Clostridia</taxon>
        <taxon>Eubacteriales</taxon>
        <taxon>Heliobacteriaceae</taxon>
        <taxon>Heliophilum</taxon>
    </lineage>
</organism>
<evidence type="ECO:0000313" key="5">
    <source>
        <dbReference type="Proteomes" id="UP000294813"/>
    </source>
</evidence>
<dbReference type="Gene3D" id="3.40.50.280">
    <property type="entry name" value="Cobalamin-binding domain"/>
    <property type="match status" value="1"/>
</dbReference>
<dbReference type="Proteomes" id="UP000294813">
    <property type="component" value="Unassembled WGS sequence"/>
</dbReference>
<protein>
    <submittedName>
        <fullName evidence="4">Methanogenic corrinoid protein MtbC1</fullName>
    </submittedName>
</protein>
<dbReference type="AlphaFoldDB" id="A0A4R2RIY8"/>
<dbReference type="GO" id="GO:0050667">
    <property type="term" value="P:homocysteine metabolic process"/>
    <property type="evidence" value="ECO:0007669"/>
    <property type="project" value="TreeGrafter"/>
</dbReference>
<comment type="caution">
    <text evidence="4">The sequence shown here is derived from an EMBL/GenBank/DDBJ whole genome shotgun (WGS) entry which is preliminary data.</text>
</comment>
<keyword evidence="2" id="KW-0170">Cobalt</keyword>
<evidence type="ECO:0000259" key="3">
    <source>
        <dbReference type="PROSITE" id="PS51332"/>
    </source>
</evidence>